<proteinExistence type="predicted"/>
<dbReference type="EnsemblBacteria" id="ABF86261">
    <property type="protein sequence ID" value="ABF86261"/>
    <property type="gene ID" value="MXAN_5757"/>
</dbReference>
<name>Q1D0C9_MYXXD</name>
<feature type="chain" id="PRO_5004187762" evidence="1">
    <location>
        <begin position="24"/>
        <end position="183"/>
    </location>
</feature>
<organism evidence="2 3">
    <name type="scientific">Myxococcus xanthus (strain DK1622)</name>
    <dbReference type="NCBI Taxonomy" id="246197"/>
    <lineage>
        <taxon>Bacteria</taxon>
        <taxon>Pseudomonadati</taxon>
        <taxon>Myxococcota</taxon>
        <taxon>Myxococcia</taxon>
        <taxon>Myxococcales</taxon>
        <taxon>Cystobacterineae</taxon>
        <taxon>Myxococcaceae</taxon>
        <taxon>Myxococcus</taxon>
    </lineage>
</organism>
<dbReference type="KEGG" id="mxa:MXAN_5757"/>
<accession>Q1D0C9</accession>
<sequence>MRHMSMKSCCAVLVAALFLGACVATKPSVTYSSFGEARLAEDAAVVQRYEADYERRHPSSTSMTGNQFQIPVASGSSDVKVLVDTFPEGVELVNGSIRTTDGAPHEILGKLSLRASSHGTLPREKLLEEAKQLARAAGGNVVIMSFVGGDQAEANGVVGYVLKSDLEHYNPKKSQSGKLSIEI</sequence>
<evidence type="ECO:0000256" key="1">
    <source>
        <dbReference type="SAM" id="SignalP"/>
    </source>
</evidence>
<gene>
    <name evidence="2" type="ordered locus">MXAN_5757</name>
</gene>
<feature type="signal peptide" evidence="1">
    <location>
        <begin position="1"/>
        <end position="23"/>
    </location>
</feature>
<dbReference type="HOGENOM" id="CLU_1473702_0_0_7"/>
<dbReference type="PROSITE" id="PS51257">
    <property type="entry name" value="PROKAR_LIPOPROTEIN"/>
    <property type="match status" value="1"/>
</dbReference>
<dbReference type="Proteomes" id="UP000002402">
    <property type="component" value="Chromosome"/>
</dbReference>
<reference evidence="2 3" key="1">
    <citation type="journal article" date="2006" name="Proc. Natl. Acad. Sci. U.S.A.">
        <title>Evolution of sensory complexity recorded in a myxobacterial genome.</title>
        <authorList>
            <person name="Goldman B.S."/>
            <person name="Nierman W.C."/>
            <person name="Kaiser D."/>
            <person name="Slater S.C."/>
            <person name="Durkin A.S."/>
            <person name="Eisen J.A."/>
            <person name="Ronning C.M."/>
            <person name="Barbazuk W.B."/>
            <person name="Blanchard M."/>
            <person name="Field C."/>
            <person name="Halling C."/>
            <person name="Hinkle G."/>
            <person name="Iartchuk O."/>
            <person name="Kim H.S."/>
            <person name="Mackenzie C."/>
            <person name="Madupu R."/>
            <person name="Miller N."/>
            <person name="Shvartsbeyn A."/>
            <person name="Sullivan S.A."/>
            <person name="Vaudin M."/>
            <person name="Wiegand R."/>
            <person name="Kaplan H.B."/>
        </authorList>
    </citation>
    <scope>NUCLEOTIDE SEQUENCE [LARGE SCALE GENOMIC DNA]</scope>
    <source>
        <strain evidence="3">DK1622</strain>
    </source>
</reference>
<evidence type="ECO:0000313" key="3">
    <source>
        <dbReference type="Proteomes" id="UP000002402"/>
    </source>
</evidence>
<dbReference type="EMBL" id="CP000113">
    <property type="protein sequence ID" value="ABF86261.1"/>
    <property type="molecule type" value="Genomic_DNA"/>
</dbReference>
<keyword evidence="2" id="KW-0449">Lipoprotein</keyword>
<evidence type="ECO:0000313" key="2">
    <source>
        <dbReference type="EMBL" id="ABF86261.1"/>
    </source>
</evidence>
<dbReference type="STRING" id="246197.MXAN_5757"/>
<keyword evidence="3" id="KW-1185">Reference proteome</keyword>
<protein>
    <submittedName>
        <fullName evidence="2">Lipoprotein</fullName>
    </submittedName>
</protein>
<dbReference type="AlphaFoldDB" id="Q1D0C9"/>
<keyword evidence="1" id="KW-0732">Signal</keyword>